<keyword evidence="13" id="KW-1185">Reference proteome</keyword>
<evidence type="ECO:0008006" key="14">
    <source>
        <dbReference type="Google" id="ProtNLM"/>
    </source>
</evidence>
<dbReference type="GO" id="GO:0031410">
    <property type="term" value="C:cytoplasmic vesicle"/>
    <property type="evidence" value="ECO:0007669"/>
    <property type="project" value="UniProtKB-KW"/>
</dbReference>
<dbReference type="AlphaFoldDB" id="A0A4C1XA72"/>
<evidence type="ECO:0000256" key="11">
    <source>
        <dbReference type="SAM" id="MobiDB-lite"/>
    </source>
</evidence>
<keyword evidence="7" id="KW-0968">Cytoplasmic vesicle</keyword>
<dbReference type="STRING" id="151549.A0A4C1XA72"/>
<feature type="compositionally biased region" description="Basic and acidic residues" evidence="11">
    <location>
        <begin position="60"/>
        <end position="86"/>
    </location>
</feature>
<dbReference type="GO" id="GO:0012505">
    <property type="term" value="C:endomembrane system"/>
    <property type="evidence" value="ECO:0007669"/>
    <property type="project" value="UniProtKB-SubCell"/>
</dbReference>
<dbReference type="EMBL" id="BGZK01000793">
    <property type="protein sequence ID" value="GBP60676.1"/>
    <property type="molecule type" value="Genomic_DNA"/>
</dbReference>
<protein>
    <recommendedName>
        <fullName evidence="14">Microtubule-associated proteins 1A/1B light chain 3C</fullName>
    </recommendedName>
</protein>
<evidence type="ECO:0000256" key="1">
    <source>
        <dbReference type="ARBA" id="ARBA00004419"/>
    </source>
</evidence>
<evidence type="ECO:0000256" key="6">
    <source>
        <dbReference type="ARBA" id="ARBA00023288"/>
    </source>
</evidence>
<comment type="subcellular location">
    <subcellularLocation>
        <location evidence="1">Cytoplasmic vesicle</location>
        <location evidence="1">Autophagosome</location>
    </subcellularLocation>
    <subcellularLocation>
        <location evidence="8">Endomembrane system</location>
        <topology evidence="8">Lipid-anchor</topology>
    </subcellularLocation>
</comment>
<dbReference type="Gene3D" id="3.10.20.90">
    <property type="entry name" value="Phosphatidylinositol 3-kinase Catalytic Subunit, Chain A, domain 1"/>
    <property type="match status" value="3"/>
</dbReference>
<comment type="similarity">
    <text evidence="2 10">Belongs to the ATG8 family.</text>
</comment>
<dbReference type="GO" id="GO:0006950">
    <property type="term" value="P:response to stress"/>
    <property type="evidence" value="ECO:0007669"/>
    <property type="project" value="UniProtKB-ARBA"/>
</dbReference>
<dbReference type="InterPro" id="IPR004241">
    <property type="entry name" value="Atg8-like"/>
</dbReference>
<dbReference type="Proteomes" id="UP000299102">
    <property type="component" value="Unassembled WGS sequence"/>
</dbReference>
<evidence type="ECO:0000256" key="9">
    <source>
        <dbReference type="PIRSR" id="PIRSR604241-50"/>
    </source>
</evidence>
<evidence type="ECO:0000256" key="2">
    <source>
        <dbReference type="ARBA" id="ARBA00007293"/>
    </source>
</evidence>
<organism evidence="12 13">
    <name type="scientific">Eumeta variegata</name>
    <name type="common">Bagworm moth</name>
    <name type="synonym">Eumeta japonica</name>
    <dbReference type="NCBI Taxonomy" id="151549"/>
    <lineage>
        <taxon>Eukaryota</taxon>
        <taxon>Metazoa</taxon>
        <taxon>Ecdysozoa</taxon>
        <taxon>Arthropoda</taxon>
        <taxon>Hexapoda</taxon>
        <taxon>Insecta</taxon>
        <taxon>Pterygota</taxon>
        <taxon>Neoptera</taxon>
        <taxon>Endopterygota</taxon>
        <taxon>Lepidoptera</taxon>
        <taxon>Glossata</taxon>
        <taxon>Ditrysia</taxon>
        <taxon>Tineoidea</taxon>
        <taxon>Psychidae</taxon>
        <taxon>Oiketicinae</taxon>
        <taxon>Eumeta</taxon>
    </lineage>
</organism>
<dbReference type="PANTHER" id="PTHR10969">
    <property type="entry name" value="MICROTUBULE-ASSOCIATED PROTEINS 1A/1B LIGHT CHAIN 3-RELATED"/>
    <property type="match status" value="1"/>
</dbReference>
<feature type="lipid moiety-binding region" description="Phosphatidylserine amidated glycine; alternate" evidence="9">
    <location>
        <position position="273"/>
    </location>
</feature>
<name>A0A4C1XA72_EUMVA</name>
<keyword evidence="3" id="KW-0963">Cytoplasm</keyword>
<dbReference type="Pfam" id="PF02991">
    <property type="entry name" value="ATG8"/>
    <property type="match status" value="2"/>
</dbReference>
<evidence type="ECO:0000256" key="4">
    <source>
        <dbReference type="ARBA" id="ARBA00023006"/>
    </source>
</evidence>
<evidence type="ECO:0000256" key="3">
    <source>
        <dbReference type="ARBA" id="ARBA00022490"/>
    </source>
</evidence>
<dbReference type="FunFam" id="3.10.20.90:FF:000149">
    <property type="entry name" value="microtubule-associated proteins 1A/1B light chain 3C"/>
    <property type="match status" value="1"/>
</dbReference>
<keyword evidence="5" id="KW-0472">Membrane</keyword>
<sequence length="323" mass="37244">MEMNFVTTLVKRDVNSNNVHHYFKNKKPFDTRKEEAMAIKAKFPDKVPVINRRTILQRKKSTDNGEKEISSAPRDDNVTVPSADKETNENEINAGIIICDLDENFMSFVFCSIPLYLQALYLIVNNRSMLSMSLTMAQAYELHADEDGFLYVTYASQEVFGYQDDKNHTSQEIRAIRSRFPNKVPLLVEKYNGEKELPELERKKFLVPQELTMSQFLYIIRTKMKLKESQAVYLIVNNKVLVSHSLTMAEAYEAYRRDDGFLHIMYAAQQVFGHAARTRLYALSCREIIRGNAVHVKLETMSPSPSTPPPLVRDYTTDSYNVI</sequence>
<comment type="caution">
    <text evidence="12">The sequence shown here is derived from an EMBL/GenBank/DDBJ whole genome shotgun (WGS) entry which is preliminary data.</text>
</comment>
<dbReference type="GO" id="GO:0005776">
    <property type="term" value="C:autophagosome"/>
    <property type="evidence" value="ECO:0007669"/>
    <property type="project" value="UniProtKB-SubCell"/>
</dbReference>
<proteinExistence type="inferred from homology"/>
<accession>A0A4C1XA72</accession>
<evidence type="ECO:0000256" key="7">
    <source>
        <dbReference type="ARBA" id="ARBA00023329"/>
    </source>
</evidence>
<gene>
    <name evidence="12" type="ORF">EVAR_55746_1</name>
</gene>
<feature type="region of interest" description="Disordered" evidence="11">
    <location>
        <begin position="56"/>
        <end position="86"/>
    </location>
</feature>
<reference evidence="12 13" key="1">
    <citation type="journal article" date="2019" name="Commun. Biol.">
        <title>The bagworm genome reveals a unique fibroin gene that provides high tensile strength.</title>
        <authorList>
            <person name="Kono N."/>
            <person name="Nakamura H."/>
            <person name="Ohtoshi R."/>
            <person name="Tomita M."/>
            <person name="Numata K."/>
            <person name="Arakawa K."/>
        </authorList>
    </citation>
    <scope>NUCLEOTIDE SEQUENCE [LARGE SCALE GENOMIC DNA]</scope>
</reference>
<dbReference type="GO" id="GO:0016236">
    <property type="term" value="P:macroautophagy"/>
    <property type="evidence" value="ECO:0007669"/>
    <property type="project" value="UniProtKB-ARBA"/>
</dbReference>
<evidence type="ECO:0000256" key="8">
    <source>
        <dbReference type="ARBA" id="ARBA00037868"/>
    </source>
</evidence>
<dbReference type="OrthoDB" id="6738456at2759"/>
<keyword evidence="6 9" id="KW-0449">Lipoprotein</keyword>
<evidence type="ECO:0000313" key="13">
    <source>
        <dbReference type="Proteomes" id="UP000299102"/>
    </source>
</evidence>
<keyword evidence="4 10" id="KW-0072">Autophagy</keyword>
<evidence type="ECO:0000313" key="12">
    <source>
        <dbReference type="EMBL" id="GBP60676.1"/>
    </source>
</evidence>
<dbReference type="InterPro" id="IPR029071">
    <property type="entry name" value="Ubiquitin-like_domsf"/>
</dbReference>
<evidence type="ECO:0000256" key="10">
    <source>
        <dbReference type="RuleBase" id="RU004384"/>
    </source>
</evidence>
<evidence type="ECO:0000256" key="5">
    <source>
        <dbReference type="ARBA" id="ARBA00023136"/>
    </source>
</evidence>
<dbReference type="SUPFAM" id="SSF54236">
    <property type="entry name" value="Ubiquitin-like"/>
    <property type="match status" value="2"/>
</dbReference>